<feature type="domain" description="Myb-like" evidence="1">
    <location>
        <begin position="333"/>
        <end position="376"/>
    </location>
</feature>
<proteinExistence type="predicted"/>
<dbReference type="SMART" id="SM00717">
    <property type="entry name" value="SANT"/>
    <property type="match status" value="3"/>
</dbReference>
<comment type="caution">
    <text evidence="2">The sequence shown here is derived from an EMBL/GenBank/DDBJ whole genome shotgun (WGS) entry which is preliminary data.</text>
</comment>
<dbReference type="SUPFAM" id="SSF46689">
    <property type="entry name" value="Homeodomain-like"/>
    <property type="match status" value="2"/>
</dbReference>
<keyword evidence="3" id="KW-1185">Reference proteome</keyword>
<dbReference type="Pfam" id="PF13921">
    <property type="entry name" value="Myb_DNA-bind_6"/>
    <property type="match status" value="1"/>
</dbReference>
<dbReference type="CDD" id="cd00167">
    <property type="entry name" value="SANT"/>
    <property type="match status" value="1"/>
</dbReference>
<dbReference type="EMBL" id="CAJVPK010000463">
    <property type="protein sequence ID" value="CAG8513663.1"/>
    <property type="molecule type" value="Genomic_DNA"/>
</dbReference>
<dbReference type="InterPro" id="IPR009057">
    <property type="entry name" value="Homeodomain-like_sf"/>
</dbReference>
<sequence>MRFSCFSRSSINCVTTDNLIFSSRTKFISALCYPRVTSENFICSSQVNFTSILRKSHVTFPINIIKLHHSCRTFENFITIQNVKNVTRKEHNKVLVNTLAVQNASQQKPFQTKSEPRNWINKPKADFFNVNKCDSNIPSRDLKKLPSEINFIPKDISLERHINFQKLVDAVDEYGRKWDFISKEIFNYNFSPELLQYRYENAIKCFGPNFWTTKETKKLIDAVLSFGEEWKLISSDVFKSRRRASQCRCKWEKLTYGKILENSYSSEYKCPPQYQNSQSFPPRNHDPPFCSLFFKNRKPFHIKDNPLLEYLPEDRNRKRNKYDYLFDDLYKGWTDHDTHTLIKVVNQHGENWELITKKYFIGNSVLGLKLKWAKFVSSERISKNEKDDLTNNTKDKNRSVH</sequence>
<dbReference type="Gene3D" id="1.10.10.60">
    <property type="entry name" value="Homeodomain-like"/>
    <property type="match status" value="1"/>
</dbReference>
<dbReference type="OrthoDB" id="2143914at2759"/>
<evidence type="ECO:0000259" key="1">
    <source>
        <dbReference type="PROSITE" id="PS50090"/>
    </source>
</evidence>
<protein>
    <submittedName>
        <fullName evidence="2">4053_t:CDS:1</fullName>
    </submittedName>
</protein>
<evidence type="ECO:0000313" key="2">
    <source>
        <dbReference type="EMBL" id="CAG8513663.1"/>
    </source>
</evidence>
<dbReference type="AlphaFoldDB" id="A0A9N9F6T4"/>
<dbReference type="Proteomes" id="UP000789706">
    <property type="component" value="Unassembled WGS sequence"/>
</dbReference>
<evidence type="ECO:0000313" key="3">
    <source>
        <dbReference type="Proteomes" id="UP000789706"/>
    </source>
</evidence>
<gene>
    <name evidence="2" type="ORF">DEBURN_LOCUS5306</name>
</gene>
<dbReference type="InterPro" id="IPR001005">
    <property type="entry name" value="SANT/Myb"/>
</dbReference>
<name>A0A9N9F6T4_9GLOM</name>
<feature type="domain" description="Myb-like" evidence="1">
    <location>
        <begin position="211"/>
        <end position="255"/>
    </location>
</feature>
<dbReference type="PROSITE" id="PS50090">
    <property type="entry name" value="MYB_LIKE"/>
    <property type="match status" value="2"/>
</dbReference>
<reference evidence="2" key="1">
    <citation type="submission" date="2021-06" db="EMBL/GenBank/DDBJ databases">
        <authorList>
            <person name="Kallberg Y."/>
            <person name="Tangrot J."/>
            <person name="Rosling A."/>
        </authorList>
    </citation>
    <scope>NUCLEOTIDE SEQUENCE</scope>
    <source>
        <strain evidence="2">AZ414A</strain>
    </source>
</reference>
<accession>A0A9N9F6T4</accession>
<organism evidence="2 3">
    <name type="scientific">Diversispora eburnea</name>
    <dbReference type="NCBI Taxonomy" id="1213867"/>
    <lineage>
        <taxon>Eukaryota</taxon>
        <taxon>Fungi</taxon>
        <taxon>Fungi incertae sedis</taxon>
        <taxon>Mucoromycota</taxon>
        <taxon>Glomeromycotina</taxon>
        <taxon>Glomeromycetes</taxon>
        <taxon>Diversisporales</taxon>
        <taxon>Diversisporaceae</taxon>
        <taxon>Diversispora</taxon>
    </lineage>
</organism>